<feature type="transmembrane region" description="Helical" evidence="11">
    <location>
        <begin position="98"/>
        <end position="121"/>
    </location>
</feature>
<dbReference type="CDD" id="cd06163">
    <property type="entry name" value="S2P-M50_PDZ_RseP-like"/>
    <property type="match status" value="1"/>
</dbReference>
<gene>
    <name evidence="13" type="ORF">A3C24_03775</name>
</gene>
<comment type="cofactor">
    <cofactor evidence="1">
        <name>Zn(2+)</name>
        <dbReference type="ChEBI" id="CHEBI:29105"/>
    </cofactor>
</comment>
<evidence type="ECO:0000256" key="5">
    <source>
        <dbReference type="ARBA" id="ARBA00022692"/>
    </source>
</evidence>
<comment type="similarity">
    <text evidence="3">Belongs to the peptidase M50B family.</text>
</comment>
<evidence type="ECO:0000256" key="7">
    <source>
        <dbReference type="ARBA" id="ARBA00022833"/>
    </source>
</evidence>
<feature type="domain" description="Peptidase M50" evidence="12">
    <location>
        <begin position="10"/>
        <end position="343"/>
    </location>
</feature>
<reference evidence="13 14" key="1">
    <citation type="journal article" date="2016" name="Nat. Commun.">
        <title>Thousands of microbial genomes shed light on interconnected biogeochemical processes in an aquifer system.</title>
        <authorList>
            <person name="Anantharaman K."/>
            <person name="Brown C.T."/>
            <person name="Hug L.A."/>
            <person name="Sharon I."/>
            <person name="Castelle C.J."/>
            <person name="Probst A.J."/>
            <person name="Thomas B.C."/>
            <person name="Singh A."/>
            <person name="Wilkins M.J."/>
            <person name="Karaoz U."/>
            <person name="Brodie E.L."/>
            <person name="Williams K.H."/>
            <person name="Hubbard S.S."/>
            <person name="Banfield J.F."/>
        </authorList>
    </citation>
    <scope>NUCLEOTIDE SEQUENCE [LARGE SCALE GENOMIC DNA]</scope>
</reference>
<dbReference type="AlphaFoldDB" id="A0A1F7GVF6"/>
<comment type="caution">
    <text evidence="13">The sequence shown here is derived from an EMBL/GenBank/DDBJ whole genome shotgun (WGS) entry which is preliminary data.</text>
</comment>
<dbReference type="InterPro" id="IPR036034">
    <property type="entry name" value="PDZ_sf"/>
</dbReference>
<dbReference type="GO" id="GO:0006508">
    <property type="term" value="P:proteolysis"/>
    <property type="evidence" value="ECO:0007669"/>
    <property type="project" value="UniProtKB-KW"/>
</dbReference>
<keyword evidence="7" id="KW-0862">Zinc</keyword>
<keyword evidence="9" id="KW-0482">Metalloprotease</keyword>
<dbReference type="Proteomes" id="UP000177159">
    <property type="component" value="Unassembled WGS sequence"/>
</dbReference>
<keyword evidence="10 11" id="KW-0472">Membrane</keyword>
<accession>A0A1F7GVF6</accession>
<evidence type="ECO:0000313" key="14">
    <source>
        <dbReference type="Proteomes" id="UP000177159"/>
    </source>
</evidence>
<feature type="transmembrane region" description="Helical" evidence="11">
    <location>
        <begin position="333"/>
        <end position="354"/>
    </location>
</feature>
<evidence type="ECO:0000256" key="11">
    <source>
        <dbReference type="SAM" id="Phobius"/>
    </source>
</evidence>
<dbReference type="EMBL" id="MFZM01000030">
    <property type="protein sequence ID" value="OGK22948.1"/>
    <property type="molecule type" value="Genomic_DNA"/>
</dbReference>
<dbReference type="Pfam" id="PF02163">
    <property type="entry name" value="Peptidase_M50"/>
    <property type="match status" value="1"/>
</dbReference>
<name>A0A1F7GVF6_9BACT</name>
<evidence type="ECO:0000256" key="9">
    <source>
        <dbReference type="ARBA" id="ARBA00023049"/>
    </source>
</evidence>
<dbReference type="InterPro" id="IPR008915">
    <property type="entry name" value="Peptidase_M50"/>
</dbReference>
<dbReference type="GO" id="GO:0004222">
    <property type="term" value="F:metalloendopeptidase activity"/>
    <property type="evidence" value="ECO:0007669"/>
    <property type="project" value="InterPro"/>
</dbReference>
<dbReference type="GO" id="GO:0016020">
    <property type="term" value="C:membrane"/>
    <property type="evidence" value="ECO:0007669"/>
    <property type="project" value="UniProtKB-SubCell"/>
</dbReference>
<dbReference type="SUPFAM" id="SSF50156">
    <property type="entry name" value="PDZ domain-like"/>
    <property type="match status" value="1"/>
</dbReference>
<comment type="subcellular location">
    <subcellularLocation>
        <location evidence="2">Membrane</location>
        <topology evidence="2">Multi-pass membrane protein</topology>
    </subcellularLocation>
</comment>
<keyword evidence="4" id="KW-0645">Protease</keyword>
<evidence type="ECO:0000256" key="1">
    <source>
        <dbReference type="ARBA" id="ARBA00001947"/>
    </source>
</evidence>
<organism evidence="13 14">
    <name type="scientific">Candidatus Roizmanbacteria bacterium RIFCSPHIGHO2_02_FULL_37_24</name>
    <dbReference type="NCBI Taxonomy" id="1802037"/>
    <lineage>
        <taxon>Bacteria</taxon>
        <taxon>Candidatus Roizmaniibacteriota</taxon>
    </lineage>
</organism>
<evidence type="ECO:0000313" key="13">
    <source>
        <dbReference type="EMBL" id="OGK22948.1"/>
    </source>
</evidence>
<evidence type="ECO:0000256" key="8">
    <source>
        <dbReference type="ARBA" id="ARBA00022989"/>
    </source>
</evidence>
<keyword evidence="6" id="KW-0378">Hydrolase</keyword>
<keyword evidence="8 11" id="KW-1133">Transmembrane helix</keyword>
<dbReference type="Gene3D" id="2.30.42.10">
    <property type="match status" value="1"/>
</dbReference>
<feature type="transmembrane region" description="Helical" evidence="11">
    <location>
        <begin position="6"/>
        <end position="25"/>
    </location>
</feature>
<evidence type="ECO:0000256" key="10">
    <source>
        <dbReference type="ARBA" id="ARBA00023136"/>
    </source>
</evidence>
<evidence type="ECO:0000256" key="6">
    <source>
        <dbReference type="ARBA" id="ARBA00022801"/>
    </source>
</evidence>
<evidence type="ECO:0000256" key="4">
    <source>
        <dbReference type="ARBA" id="ARBA00022670"/>
    </source>
</evidence>
<proteinExistence type="inferred from homology"/>
<dbReference type="PANTHER" id="PTHR42837">
    <property type="entry name" value="REGULATOR OF SIGMA-E PROTEASE RSEP"/>
    <property type="match status" value="1"/>
</dbReference>
<keyword evidence="5 11" id="KW-0812">Transmembrane</keyword>
<evidence type="ECO:0000256" key="2">
    <source>
        <dbReference type="ARBA" id="ARBA00004141"/>
    </source>
</evidence>
<sequence length="357" mass="39498">MLFNFIIFPVLVLLVIIHELGHFIAAKLNNVKVEEFGFGLPPRIFGIKIGETLYSINLLPLGGFVKVFGEEAAELEGKKISPTLLNRSFSHKKPLQKCLILTAGVLCNFLLGWVIVSFLFIQGVRVPTKNILIDKVTKDSPAYIVGLQKGDSIRKIIKGNDEIIIDEPSDVSLTTRKFAGEEITLVIERNKETQNVLITPRENPPKGEGSLGVLISNYEIRKYSIVKAPIFGLIESARMTILISKELSKTLFQLIILQKPDAEIAGPVGIAKLTAEAARQGYDSLLQLVGLLSLNLAIINILPFPALDGGRLMLVIYEWVSRRKVNPTIERRLNFAGFAILIGLIILVTINDIVKLL</sequence>
<evidence type="ECO:0000256" key="3">
    <source>
        <dbReference type="ARBA" id="ARBA00007931"/>
    </source>
</evidence>
<evidence type="ECO:0000259" key="12">
    <source>
        <dbReference type="Pfam" id="PF02163"/>
    </source>
</evidence>
<dbReference type="InterPro" id="IPR004387">
    <property type="entry name" value="Pept_M50_Zn"/>
</dbReference>
<protein>
    <recommendedName>
        <fullName evidence="12">Peptidase M50 domain-containing protein</fullName>
    </recommendedName>
</protein>
<dbReference type="PANTHER" id="PTHR42837:SF2">
    <property type="entry name" value="MEMBRANE METALLOPROTEASE ARASP2, CHLOROPLASTIC-RELATED"/>
    <property type="match status" value="1"/>
</dbReference>